<dbReference type="Proteomes" id="UP001066276">
    <property type="component" value="Chromosome 5"/>
</dbReference>
<dbReference type="EMBL" id="JANPWB010000009">
    <property type="protein sequence ID" value="KAJ1153251.1"/>
    <property type="molecule type" value="Genomic_DNA"/>
</dbReference>
<feature type="region of interest" description="Disordered" evidence="1">
    <location>
        <begin position="18"/>
        <end position="40"/>
    </location>
</feature>
<proteinExistence type="predicted"/>
<gene>
    <name evidence="2" type="ORF">NDU88_006012</name>
</gene>
<accession>A0AAV7RNQ6</accession>
<protein>
    <submittedName>
        <fullName evidence="2">Uncharacterized protein</fullName>
    </submittedName>
</protein>
<evidence type="ECO:0000313" key="3">
    <source>
        <dbReference type="Proteomes" id="UP001066276"/>
    </source>
</evidence>
<reference evidence="2" key="1">
    <citation type="journal article" date="2022" name="bioRxiv">
        <title>Sequencing and chromosome-scale assembly of the giantPleurodeles waltlgenome.</title>
        <authorList>
            <person name="Brown T."/>
            <person name="Elewa A."/>
            <person name="Iarovenko S."/>
            <person name="Subramanian E."/>
            <person name="Araus A.J."/>
            <person name="Petzold A."/>
            <person name="Susuki M."/>
            <person name="Suzuki K.-i.T."/>
            <person name="Hayashi T."/>
            <person name="Toyoda A."/>
            <person name="Oliveira C."/>
            <person name="Osipova E."/>
            <person name="Leigh N.D."/>
            <person name="Simon A."/>
            <person name="Yun M.H."/>
        </authorList>
    </citation>
    <scope>NUCLEOTIDE SEQUENCE</scope>
    <source>
        <strain evidence="2">20211129_DDA</strain>
        <tissue evidence="2">Liver</tissue>
    </source>
</reference>
<organism evidence="2 3">
    <name type="scientific">Pleurodeles waltl</name>
    <name type="common">Iberian ribbed newt</name>
    <dbReference type="NCBI Taxonomy" id="8319"/>
    <lineage>
        <taxon>Eukaryota</taxon>
        <taxon>Metazoa</taxon>
        <taxon>Chordata</taxon>
        <taxon>Craniata</taxon>
        <taxon>Vertebrata</taxon>
        <taxon>Euteleostomi</taxon>
        <taxon>Amphibia</taxon>
        <taxon>Batrachia</taxon>
        <taxon>Caudata</taxon>
        <taxon>Salamandroidea</taxon>
        <taxon>Salamandridae</taxon>
        <taxon>Pleurodelinae</taxon>
        <taxon>Pleurodeles</taxon>
    </lineage>
</organism>
<name>A0AAV7RNQ6_PLEWA</name>
<sequence length="167" mass="18553">MCRCGVQGVWHKAARNIQHQQLKSRAQPAVTSRDEQPSLRHERTDGHCFLLVRAKQQVQSPPTRRPSKYTKAELDSISSVTAVRRLSSQAASCLVTHSQPHLRLLPFPKGCRLLWGVSRSRDCIPLADARSLPASSRSRLHIVMLAFCLRRLLATRGAAADAGCRIA</sequence>
<evidence type="ECO:0000313" key="2">
    <source>
        <dbReference type="EMBL" id="KAJ1153251.1"/>
    </source>
</evidence>
<evidence type="ECO:0000256" key="1">
    <source>
        <dbReference type="SAM" id="MobiDB-lite"/>
    </source>
</evidence>
<keyword evidence="3" id="KW-1185">Reference proteome</keyword>
<dbReference type="AlphaFoldDB" id="A0AAV7RNQ6"/>
<comment type="caution">
    <text evidence="2">The sequence shown here is derived from an EMBL/GenBank/DDBJ whole genome shotgun (WGS) entry which is preliminary data.</text>
</comment>